<protein>
    <submittedName>
        <fullName evidence="2">Uncharacterized protein</fullName>
    </submittedName>
</protein>
<dbReference type="AlphaFoldDB" id="A0AAV2EJI8"/>
<sequence>MGPASSLIEWLKPDCLFPNKNHRKKKKRSTPPSPPTSTTAARRKPLTLEEHLSSASSAPTGRGVRKPFPKRVHPSSSSSSLSTAGGRKGKGKSNGFTLETLVKLDRESRDDYFSENSSRSNLVVSGDGSGVGSVSGLAAGSRREGKKSGKRVRFTLPGDGDVYVFYSPRAPINRPFTLFETS</sequence>
<dbReference type="EMBL" id="OZ034817">
    <property type="protein sequence ID" value="CAL1385919.1"/>
    <property type="molecule type" value="Genomic_DNA"/>
</dbReference>
<name>A0AAV2EJI8_9ROSI</name>
<evidence type="ECO:0000313" key="3">
    <source>
        <dbReference type="Proteomes" id="UP001497516"/>
    </source>
</evidence>
<keyword evidence="3" id="KW-1185">Reference proteome</keyword>
<accession>A0AAV2EJI8</accession>
<feature type="compositionally biased region" description="Basic residues" evidence="1">
    <location>
        <begin position="20"/>
        <end position="29"/>
    </location>
</feature>
<gene>
    <name evidence="2" type="ORF">LTRI10_LOCUS27018</name>
</gene>
<feature type="compositionally biased region" description="Basic residues" evidence="1">
    <location>
        <begin position="63"/>
        <end position="73"/>
    </location>
</feature>
<evidence type="ECO:0000256" key="1">
    <source>
        <dbReference type="SAM" id="MobiDB-lite"/>
    </source>
</evidence>
<feature type="region of interest" description="Disordered" evidence="1">
    <location>
        <begin position="1"/>
        <end position="152"/>
    </location>
</feature>
<reference evidence="2 3" key="1">
    <citation type="submission" date="2024-04" db="EMBL/GenBank/DDBJ databases">
        <authorList>
            <person name="Fracassetti M."/>
        </authorList>
    </citation>
    <scope>NUCLEOTIDE SEQUENCE [LARGE SCALE GENOMIC DNA]</scope>
</reference>
<dbReference type="Proteomes" id="UP001497516">
    <property type="component" value="Chromosome 4"/>
</dbReference>
<evidence type="ECO:0000313" key="2">
    <source>
        <dbReference type="EMBL" id="CAL1385919.1"/>
    </source>
</evidence>
<feature type="compositionally biased region" description="Basic and acidic residues" evidence="1">
    <location>
        <begin position="102"/>
        <end position="112"/>
    </location>
</feature>
<organism evidence="2 3">
    <name type="scientific">Linum trigynum</name>
    <dbReference type="NCBI Taxonomy" id="586398"/>
    <lineage>
        <taxon>Eukaryota</taxon>
        <taxon>Viridiplantae</taxon>
        <taxon>Streptophyta</taxon>
        <taxon>Embryophyta</taxon>
        <taxon>Tracheophyta</taxon>
        <taxon>Spermatophyta</taxon>
        <taxon>Magnoliopsida</taxon>
        <taxon>eudicotyledons</taxon>
        <taxon>Gunneridae</taxon>
        <taxon>Pentapetalae</taxon>
        <taxon>rosids</taxon>
        <taxon>fabids</taxon>
        <taxon>Malpighiales</taxon>
        <taxon>Linaceae</taxon>
        <taxon>Linum</taxon>
    </lineage>
</organism>
<proteinExistence type="predicted"/>